<evidence type="ECO:0000256" key="1">
    <source>
        <dbReference type="ARBA" id="ARBA00022490"/>
    </source>
</evidence>
<comment type="subcellular location">
    <subcellularLocation>
        <location evidence="9">Cytoplasm</location>
    </subcellularLocation>
</comment>
<keyword evidence="5 9" id="KW-0658">Purine biosynthesis</keyword>
<dbReference type="AlphaFoldDB" id="A0A2V2UMI1"/>
<dbReference type="VEuPathDB" id="TriTrypDB:C3747_48g73"/>
<keyword evidence="3 9" id="KW-0479">Metal-binding</keyword>
<dbReference type="GO" id="GO:0004019">
    <property type="term" value="F:adenylosuccinate synthase activity"/>
    <property type="evidence" value="ECO:0007669"/>
    <property type="project" value="UniProtKB-UniRule"/>
</dbReference>
<dbReference type="FunFam" id="3.90.170.10:FF:000003">
    <property type="entry name" value="Adenylosuccinate synthetase"/>
    <property type="match status" value="1"/>
</dbReference>
<dbReference type="VEuPathDB" id="TriTrypDB:TcYC6_0102650"/>
<dbReference type="InterPro" id="IPR001114">
    <property type="entry name" value="Adenylosuccinate_synthetase"/>
</dbReference>
<feature type="binding site" evidence="9">
    <location>
        <position position="202"/>
    </location>
    <ligand>
        <name>IMP</name>
        <dbReference type="ChEBI" id="CHEBI:58053"/>
    </ligand>
</feature>
<dbReference type="PANTHER" id="PTHR11846:SF0">
    <property type="entry name" value="ADENYLOSUCCINATE SYNTHETASE"/>
    <property type="match status" value="1"/>
</dbReference>
<reference evidence="12 14" key="1">
    <citation type="journal article" date="2018" name="Microb. Genom.">
        <title>Expanding an expanded genome: long-read sequencing of Trypanosoma cruzi.</title>
        <authorList>
            <person name="Berna L."/>
            <person name="Rodriguez M."/>
            <person name="Chiribao M.L."/>
            <person name="Parodi-Talice A."/>
            <person name="Pita S."/>
            <person name="Rijo G."/>
            <person name="Alvarez-Valin F."/>
            <person name="Robello C."/>
        </authorList>
    </citation>
    <scope>NUCLEOTIDE SEQUENCE [LARGE SCALE GENOMIC DNA]</scope>
    <source>
        <strain evidence="12 14">Dm28c</strain>
    </source>
</reference>
<dbReference type="InterPro" id="IPR027417">
    <property type="entry name" value="P-loop_NTPase"/>
</dbReference>
<dbReference type="PANTHER" id="PTHR11846">
    <property type="entry name" value="ADENYLOSUCCINATE SYNTHETASE"/>
    <property type="match status" value="1"/>
</dbReference>
<dbReference type="VEuPathDB" id="TriTrypDB:TCDM_08690"/>
<dbReference type="GO" id="GO:0044208">
    <property type="term" value="P:'de novo' AMP biosynthetic process"/>
    <property type="evidence" value="ECO:0007669"/>
    <property type="project" value="UniProtKB-UniRule"/>
</dbReference>
<comment type="function">
    <text evidence="9">Plays an important role in the salvage pathway for purine nucleotide biosynthesis. Catalyzes the first commited step in the biosynthesis of AMP from IMP.</text>
</comment>
<comment type="function">
    <text evidence="8">Plays an important role in the salvage pathway for purine nucleotide biosynthesis. Catalyzes the first committed step in the biosynthesis of AMP from IMP.</text>
</comment>
<evidence type="ECO:0000313" key="13">
    <source>
        <dbReference type="EMBL" id="PWU91008.1"/>
    </source>
</evidence>
<proteinExistence type="inferred from homology"/>
<evidence type="ECO:0000313" key="14">
    <source>
        <dbReference type="Proteomes" id="UP000246121"/>
    </source>
</evidence>
<feature type="binding site" evidence="9">
    <location>
        <position position="474"/>
    </location>
    <ligand>
        <name>GTP</name>
        <dbReference type="ChEBI" id="CHEBI:37565"/>
    </ligand>
</feature>
<dbReference type="Proteomes" id="UP000246121">
    <property type="component" value="Unassembled WGS sequence"/>
</dbReference>
<dbReference type="VEuPathDB" id="TriTrypDB:TcBrA4_0074250"/>
<evidence type="ECO:0000256" key="9">
    <source>
        <dbReference type="HAMAP-Rule" id="MF_03125"/>
    </source>
</evidence>
<feature type="active site" description="Proton acceptor" evidence="9">
    <location>
        <position position="88"/>
    </location>
</feature>
<dbReference type="GO" id="GO:0046040">
    <property type="term" value="P:IMP metabolic process"/>
    <property type="evidence" value="ECO:0007669"/>
    <property type="project" value="TreeGrafter"/>
</dbReference>
<dbReference type="GO" id="GO:0005737">
    <property type="term" value="C:cytoplasm"/>
    <property type="evidence" value="ECO:0007669"/>
    <property type="project" value="UniProtKB-SubCell"/>
</dbReference>
<evidence type="ECO:0000256" key="8">
    <source>
        <dbReference type="ARBA" id="ARBA00025008"/>
    </source>
</evidence>
<keyword evidence="7 9" id="KW-0342">GTP-binding</keyword>
<keyword evidence="4 9" id="KW-0547">Nucleotide-binding</keyword>
<sequence>MDKQAERGQSAGPVKAPQGTQPSAHNYTYHTNAAQRAVYDYLKNVKPIPELAEPKTYKTYEEASVEAVLYPIIEKHQVIMVAGAFFGDEGKGKTVNAVANHPGCTCIARVNSGENAGHTVYDDAGRKFVFNLAPSGLLSKGKRNYVGPECVMDPISFMENEVKQLIEANVPYKEQLFIGNVSIVTPYHKLLDLLSSAPNSSTLKGMAPIHASKVTKRGIRLDHIFNDQSVLRSRLTKDIDTYFGFLKVKGLSDADVLRRCEEENGDGVVRVPHYVMEFVQAEDKVEYLVKLYMDRVRNNKNFPARCDVAHELRTALSRGEKVMLEGPQSYWLSNAREKFWESTTSADTTASGLLATAQYNFQRYSSVVINVHKAPGSSRVGVGANPSSFVAQDYFSAKGVKTLRDLPENMCVDFDSIQKLFFTKAFHPETKEYNGIWEPLEFEDSTGKYNIGVAMAVASSRQHGECGAVTKKPRVCGFFDCVLQYEVNAVQGPYLSISALDRGDDYDKLGVTIAYVYYNGKNNEVLNINGREYKNGDIIKVGEAVPGEAALYYCHPIVKLINGWKQTPIAASKRKPGDPLPRGVCEFLSTVEYFTKAKIISIGNGPRGKDIIYIKQ</sequence>
<feature type="binding site" evidence="9">
    <location>
        <position position="216"/>
    </location>
    <ligand>
        <name>IMP</name>
        <dbReference type="ChEBI" id="CHEBI:58053"/>
        <note>ligand shared between dimeric partners</note>
    </ligand>
</feature>
<keyword evidence="1 9" id="KW-0963">Cytoplasm</keyword>
<dbReference type="VEuPathDB" id="TriTrypDB:TcCLB.509683.80"/>
<dbReference type="EC" id="6.3.4.4" evidence="9 10"/>
<feature type="binding site" evidence="9">
    <location>
        <begin position="117"/>
        <end position="119"/>
    </location>
    <ligand>
        <name>GTP</name>
        <dbReference type="ChEBI" id="CHEBI:37565"/>
    </ligand>
</feature>
<feature type="binding site" evidence="9">
    <location>
        <position position="328"/>
    </location>
    <ligand>
        <name>IMP</name>
        <dbReference type="ChEBI" id="CHEBI:58053"/>
    </ligand>
</feature>
<feature type="binding site" evidence="9">
    <location>
        <begin position="603"/>
        <end position="605"/>
    </location>
    <ligand>
        <name>GTP</name>
        <dbReference type="ChEBI" id="CHEBI:37565"/>
    </ligand>
</feature>
<feature type="active site" description="Proton donor" evidence="9">
    <location>
        <position position="118"/>
    </location>
</feature>
<feature type="binding site" evidence="9">
    <location>
        <position position="88"/>
    </location>
    <ligand>
        <name>Mg(2+)</name>
        <dbReference type="ChEBI" id="CHEBI:18420"/>
    </ligand>
</feature>
<comment type="subunit">
    <text evidence="9">Homodimer.</text>
</comment>
<dbReference type="VEuPathDB" id="TriTrypDB:TcG_07496"/>
<dbReference type="VEuPathDB" id="TriTrypDB:C4B63_46g82"/>
<feature type="binding site" evidence="9">
    <location>
        <begin position="87"/>
        <end position="93"/>
    </location>
    <ligand>
        <name>GTP</name>
        <dbReference type="ChEBI" id="CHEBI:37565"/>
    </ligand>
</feature>
<dbReference type="VEuPathDB" id="TriTrypDB:BCY84_13694"/>
<comment type="caution">
    <text evidence="12">The sequence shown here is derived from an EMBL/GenBank/DDBJ whole genome shotgun (WGS) entry which is preliminary data.</text>
</comment>
<comment type="pathway">
    <text evidence="9 10">Purine metabolism; AMP biosynthesis via de novo pathway; AMP from IMP: step 1/2.</text>
</comment>
<comment type="miscellaneous">
    <text evidence="9">Parasitic protozoa lack the de novo purine biosynthesis pathway and rely exclusively on the salvage pathway for their purine nucleotide requirements.</text>
</comment>
<protein>
    <recommendedName>
        <fullName evidence="9 10">Adenylosuccinate synthetase</fullName>
        <shortName evidence="9">AMPSase</shortName>
        <shortName evidence="9">AdSS</shortName>
        <ecNumber evidence="9 10">6.3.4.4</ecNumber>
    </recommendedName>
    <alternativeName>
        <fullName evidence="9">IMP--aspartate ligase</fullName>
    </alternativeName>
</protein>
<dbReference type="GO" id="GO:0005525">
    <property type="term" value="F:GTP binding"/>
    <property type="evidence" value="ECO:0007669"/>
    <property type="project" value="UniProtKB-UniRule"/>
</dbReference>
<dbReference type="InterPro" id="IPR042109">
    <property type="entry name" value="Adenylosuccinate_synth_dom1"/>
</dbReference>
<feature type="binding site" evidence="9">
    <location>
        <begin position="88"/>
        <end position="91"/>
    </location>
    <ligand>
        <name>IMP</name>
        <dbReference type="ChEBI" id="CHEBI:58053"/>
    </ligand>
</feature>
<dbReference type="SMART" id="SM00788">
    <property type="entry name" value="Adenylsucc_synt"/>
    <property type="match status" value="1"/>
</dbReference>
<dbReference type="InterPro" id="IPR042110">
    <property type="entry name" value="Adenylosuccinate_synth_dom2"/>
</dbReference>
<keyword evidence="2 9" id="KW-0436">Ligase</keyword>
<dbReference type="Gene3D" id="3.40.440.10">
    <property type="entry name" value="Adenylosuccinate Synthetase, subunit A, domain 1"/>
    <property type="match status" value="1"/>
</dbReference>
<feature type="binding site" evidence="9">
    <location>
        <begin position="468"/>
        <end position="474"/>
    </location>
    <ligand>
        <name>substrate</name>
    </ligand>
</feature>
<comment type="cofactor">
    <cofactor evidence="9">
        <name>Mg(2+)</name>
        <dbReference type="ChEBI" id="CHEBI:18420"/>
    </cofactor>
    <text evidence="9">Binds 1 Mg(2+) ion per subunit.</text>
</comment>
<evidence type="ECO:0000256" key="5">
    <source>
        <dbReference type="ARBA" id="ARBA00022755"/>
    </source>
</evidence>
<dbReference type="VEuPathDB" id="TriTrypDB:TCSYLVIO_003035"/>
<comment type="catalytic activity">
    <reaction evidence="9 10">
        <text>IMP + L-aspartate + GTP = N(6)-(1,2-dicarboxyethyl)-AMP + GDP + phosphate + 2 H(+)</text>
        <dbReference type="Rhea" id="RHEA:15753"/>
        <dbReference type="ChEBI" id="CHEBI:15378"/>
        <dbReference type="ChEBI" id="CHEBI:29991"/>
        <dbReference type="ChEBI" id="CHEBI:37565"/>
        <dbReference type="ChEBI" id="CHEBI:43474"/>
        <dbReference type="ChEBI" id="CHEBI:57567"/>
        <dbReference type="ChEBI" id="CHEBI:58053"/>
        <dbReference type="ChEBI" id="CHEBI:58189"/>
        <dbReference type="EC" id="6.3.4.4"/>
    </reaction>
</comment>
<comment type="caution">
    <text evidence="9">Lacks conserved residue(s) required for the propagation of feature annotation.</text>
</comment>
<feature type="binding site" evidence="9">
    <location>
        <position position="472"/>
    </location>
    <ligand>
        <name>IMP</name>
        <dbReference type="ChEBI" id="CHEBI:58053"/>
    </ligand>
</feature>
<accession>A0A2V2UMI1</accession>
<dbReference type="Gene3D" id="3.90.170.10">
    <property type="entry name" value="Adenylosuccinate Synthetase, subunit A, domain 3"/>
    <property type="match status" value="1"/>
</dbReference>
<dbReference type="InterPro" id="IPR042111">
    <property type="entry name" value="Adenylosuccinate_synth_dom3"/>
</dbReference>
<dbReference type="VEuPathDB" id="TriTrypDB:TcCLB.508731.60"/>
<dbReference type="PROSITE" id="PS01266">
    <property type="entry name" value="ADENYLOSUCCIN_SYN_1"/>
    <property type="match status" value="1"/>
</dbReference>
<dbReference type="VEuPathDB" id="TriTrypDB:Tc_MARK_2357"/>
<gene>
    <name evidence="12" type="ORF">C4B63_170g28</name>
    <name evidence="13" type="ORF">C4B63_46g82</name>
</gene>
<dbReference type="VEuPathDB" id="TriTrypDB:C4B63_170g28"/>
<dbReference type="EMBL" id="PRFA01000170">
    <property type="protein sequence ID" value="PWU85281.1"/>
    <property type="molecule type" value="Genomic_DNA"/>
</dbReference>
<evidence type="ECO:0000256" key="6">
    <source>
        <dbReference type="ARBA" id="ARBA00022842"/>
    </source>
</evidence>
<dbReference type="Gene3D" id="1.10.300.10">
    <property type="entry name" value="Adenylosuccinate Synthetase, subunit A, domain 2"/>
    <property type="match status" value="1"/>
</dbReference>
<comment type="function">
    <text evidence="10">Plays an important role in the de novo pathway of purine nucleotide biosynthesis.</text>
</comment>
<comment type="similarity">
    <text evidence="9 10">Belongs to the adenylosuccinate synthetase family.</text>
</comment>
<name>A0A2V2UMI1_TRYCR</name>
<keyword evidence="6 9" id="KW-0460">Magnesium</keyword>
<dbReference type="EMBL" id="PRFA01000046">
    <property type="protein sequence ID" value="PWU91008.1"/>
    <property type="molecule type" value="Genomic_DNA"/>
</dbReference>
<evidence type="ECO:0000256" key="10">
    <source>
        <dbReference type="RuleBase" id="RU000520"/>
    </source>
</evidence>
<dbReference type="VEuPathDB" id="TriTrypDB:ECC02_009342"/>
<evidence type="ECO:0000256" key="3">
    <source>
        <dbReference type="ARBA" id="ARBA00022723"/>
    </source>
</evidence>
<organism evidence="12 14">
    <name type="scientific">Trypanosoma cruzi</name>
    <dbReference type="NCBI Taxonomy" id="5693"/>
    <lineage>
        <taxon>Eukaryota</taxon>
        <taxon>Discoba</taxon>
        <taxon>Euglenozoa</taxon>
        <taxon>Kinetoplastea</taxon>
        <taxon>Metakinetoplastina</taxon>
        <taxon>Trypanosomatida</taxon>
        <taxon>Trypanosomatidae</taxon>
        <taxon>Trypanosoma</taxon>
        <taxon>Schizotrypanum</taxon>
    </lineage>
</organism>
<dbReference type="HAMAP" id="MF_00011">
    <property type="entry name" value="Adenylosucc_synth"/>
    <property type="match status" value="1"/>
</dbReference>
<evidence type="ECO:0000256" key="7">
    <source>
        <dbReference type="ARBA" id="ARBA00023134"/>
    </source>
</evidence>
<dbReference type="UniPathway" id="UPA00075">
    <property type="reaction ID" value="UER00335"/>
</dbReference>
<dbReference type="SUPFAM" id="SSF52540">
    <property type="entry name" value="P-loop containing nucleoside triphosphate hydrolases"/>
    <property type="match status" value="1"/>
</dbReference>
<evidence type="ECO:0000313" key="12">
    <source>
        <dbReference type="EMBL" id="PWU85281.1"/>
    </source>
</evidence>
<dbReference type="VEuPathDB" id="TriTrypDB:TcCL_NonESM13119"/>
<dbReference type="GO" id="GO:0000287">
    <property type="term" value="F:magnesium ion binding"/>
    <property type="evidence" value="ECO:0007669"/>
    <property type="project" value="UniProtKB-UniRule"/>
</dbReference>
<evidence type="ECO:0000256" key="2">
    <source>
        <dbReference type="ARBA" id="ARBA00022598"/>
    </source>
</evidence>
<evidence type="ECO:0000256" key="11">
    <source>
        <dbReference type="SAM" id="MobiDB-lite"/>
    </source>
</evidence>
<feature type="binding site" evidence="9">
    <location>
        <position position="117"/>
    </location>
    <ligand>
        <name>Mg(2+)</name>
        <dbReference type="ChEBI" id="CHEBI:18420"/>
    </ligand>
</feature>
<evidence type="ECO:0000256" key="4">
    <source>
        <dbReference type="ARBA" id="ARBA00022741"/>
    </source>
</evidence>
<feature type="region of interest" description="Disordered" evidence="11">
    <location>
        <begin position="1"/>
        <end position="26"/>
    </location>
</feature>
<feature type="binding site" evidence="9">
    <location>
        <begin position="115"/>
        <end position="118"/>
    </location>
    <ligand>
        <name>IMP</name>
        <dbReference type="ChEBI" id="CHEBI:58053"/>
    </ligand>
</feature>
<feature type="binding site" evidence="9">
    <location>
        <position position="344"/>
    </location>
    <ligand>
        <name>IMP</name>
        <dbReference type="ChEBI" id="CHEBI:58053"/>
    </ligand>
</feature>
<dbReference type="Pfam" id="PF00709">
    <property type="entry name" value="Adenylsucc_synt"/>
    <property type="match status" value="1"/>
</dbReference>
<dbReference type="InterPro" id="IPR018220">
    <property type="entry name" value="Adenylosuccin_syn_GTP-bd"/>
</dbReference>